<dbReference type="Proteomes" id="UP000037755">
    <property type="component" value="Unassembled WGS sequence"/>
</dbReference>
<gene>
    <name evidence="2" type="ORF">AM493_05180</name>
</gene>
<dbReference type="OrthoDB" id="660065at2"/>
<dbReference type="EMBL" id="LIYD01000005">
    <property type="protein sequence ID" value="KOS05491.1"/>
    <property type="molecule type" value="Genomic_DNA"/>
</dbReference>
<proteinExistence type="predicted"/>
<protein>
    <recommendedName>
        <fullName evidence="4">GOLD domain-containing protein</fullName>
    </recommendedName>
</protein>
<name>A0A0M8MG11_9FLAO</name>
<feature type="chain" id="PRO_5005818320" description="GOLD domain-containing protein" evidence="1">
    <location>
        <begin position="18"/>
        <end position="135"/>
    </location>
</feature>
<evidence type="ECO:0000256" key="1">
    <source>
        <dbReference type="SAM" id="SignalP"/>
    </source>
</evidence>
<sequence length="135" mass="14850">MKTLITKLLFFAGAVFILQGCSINNDDNYCFNRAYMAATAVVGPATTQVNVEVEFMVTFPIVNSCGVFYDFAELNTTFPRRVAAAVDYTGCNCNETTTSVTKPYKFKASVPGTYILHFLTQNDGSPIIKTIEVTE</sequence>
<dbReference type="RefSeq" id="WP_054406687.1">
    <property type="nucleotide sequence ID" value="NZ_FOYA01000003.1"/>
</dbReference>
<comment type="caution">
    <text evidence="2">The sequence shown here is derived from an EMBL/GenBank/DDBJ whole genome shotgun (WGS) entry which is preliminary data.</text>
</comment>
<accession>A0A0M8MG11</accession>
<dbReference type="STRING" id="1202724.AM493_05180"/>
<keyword evidence="3" id="KW-1185">Reference proteome</keyword>
<evidence type="ECO:0008006" key="4">
    <source>
        <dbReference type="Google" id="ProtNLM"/>
    </source>
</evidence>
<organism evidence="2 3">
    <name type="scientific">Flavobacterium akiainvivens</name>
    <dbReference type="NCBI Taxonomy" id="1202724"/>
    <lineage>
        <taxon>Bacteria</taxon>
        <taxon>Pseudomonadati</taxon>
        <taxon>Bacteroidota</taxon>
        <taxon>Flavobacteriia</taxon>
        <taxon>Flavobacteriales</taxon>
        <taxon>Flavobacteriaceae</taxon>
        <taxon>Flavobacterium</taxon>
    </lineage>
</organism>
<reference evidence="2 3" key="1">
    <citation type="submission" date="2015-08" db="EMBL/GenBank/DDBJ databases">
        <title>Whole genome sequence of Flavobacterium akiainvivens IK-1T, from decaying Wikstroemia oahuensis, an endemic Hawaiian shrub.</title>
        <authorList>
            <person name="Wan X."/>
            <person name="Hou S."/>
            <person name="Saito J."/>
            <person name="Donachie S."/>
        </authorList>
    </citation>
    <scope>NUCLEOTIDE SEQUENCE [LARGE SCALE GENOMIC DNA]</scope>
    <source>
        <strain evidence="2 3">IK-1</strain>
    </source>
</reference>
<evidence type="ECO:0000313" key="2">
    <source>
        <dbReference type="EMBL" id="KOS05491.1"/>
    </source>
</evidence>
<feature type="signal peptide" evidence="1">
    <location>
        <begin position="1"/>
        <end position="17"/>
    </location>
</feature>
<keyword evidence="1" id="KW-0732">Signal</keyword>
<evidence type="ECO:0000313" key="3">
    <source>
        <dbReference type="Proteomes" id="UP000037755"/>
    </source>
</evidence>
<dbReference type="AlphaFoldDB" id="A0A0M8MG11"/>
<dbReference type="PROSITE" id="PS51257">
    <property type="entry name" value="PROKAR_LIPOPROTEIN"/>
    <property type="match status" value="1"/>
</dbReference>
<dbReference type="PATRIC" id="fig|1202724.3.peg.1072"/>